<protein>
    <submittedName>
        <fullName evidence="8">Uncharacterized protein</fullName>
    </submittedName>
</protein>
<comment type="subcellular location">
    <subcellularLocation>
        <location evidence="1">Membrane</location>
        <topology evidence="1">Multi-pass membrane protein</topology>
    </subcellularLocation>
</comment>
<feature type="transmembrane region" description="Helical" evidence="7">
    <location>
        <begin position="632"/>
        <end position="655"/>
    </location>
</feature>
<feature type="compositionally biased region" description="Basic and acidic residues" evidence="6">
    <location>
        <begin position="29"/>
        <end position="46"/>
    </location>
</feature>
<reference evidence="8 9" key="1">
    <citation type="submission" date="2024-02" db="EMBL/GenBank/DDBJ databases">
        <authorList>
            <person name="Chen Y."/>
            <person name="Shah S."/>
            <person name="Dougan E. K."/>
            <person name="Thang M."/>
            <person name="Chan C."/>
        </authorList>
    </citation>
    <scope>NUCLEOTIDE SEQUENCE [LARGE SCALE GENOMIC DNA]</scope>
</reference>
<dbReference type="PANTHER" id="PTHR10924">
    <property type="entry name" value="MAJOR FACILITATOR SUPERFAMILY PROTEIN-RELATED"/>
    <property type="match status" value="1"/>
</dbReference>
<dbReference type="SUPFAM" id="SSF103473">
    <property type="entry name" value="MFS general substrate transporter"/>
    <property type="match status" value="1"/>
</dbReference>
<evidence type="ECO:0000256" key="4">
    <source>
        <dbReference type="ARBA" id="ARBA00023136"/>
    </source>
</evidence>
<sequence>MMDKASQTASANEPENSNIQPQSEETEFGDEKLIPPGTDSREIKTGRCENLGDPLRLAGVAQALEGPCEASFSHAESKEAPRLAIQDIPATRRKRGGQNIRCVHSFTAKNGSTYYYATSSFLCVRMQTTTCCDLPTALEFVVVLAAVKERVLRRPDCNLLDRIQVALEESLREHGKTQEQMGLRFFIVLWNTFWFGRRQVVSPCFRKISDLVEAHNRLSELSLVNRKGGRNRIFALCEEQWDKSGVLLWKQFTDVFRSICATSKTPRAHKTMAKLLRIHSANSEYRAKCFSVWENWRMSLEDGHDQRQLNGAHRRERMGMRRELKAMRNEDCLRRSKRQLNRQEREQRCLTRLHQLVRQWQRLLDAAARREDARERRSALRQNRGRYGDSNTGRSYRLLSAKALGLVEVLVSENRQIAYVSAVGLGFVGFALLSAIAGSLNFIGSLGRSHGVRGARSPVAMKASKELGTYAEIKWGGARPPKEYVEEMKRLEARRKKKFLRSITDGILNQTLWLSFAATPEATASRFGIDERFIAYLAVLCNAVYVPGSWLCTWLLRSHGLAKVMGVACWLQLVGGFLRWLSDLLLRPLSGPLGFLGLFCGQGIAAVASPLIMNTPAVFADAWFGKREREGVLAAGALSPIFGQGLGSALAGFIVTGPEAEGTKTLLAGQAIFSLVLAIWTLNQFMDSPRAGVALSAAGSSLRETLQLLCRPHFFLLLVIFICGMALAASTLTLFGDIASGCGYTSTEAGLASGLFMIGGVLGSLGTGYVLGVTRAYRTILRCAILSAVSFGCLFLLMLRPNNLVGLLITVTFFGTFMMSSLPALLSNAVEETYPTPPEISTTLLFNSAILMQVFFTPLVQFILNQDDDCASWGSKYSSFNIYCGLFGCLLPAILYCGKSNRMLAENEEEASFTGG</sequence>
<proteinExistence type="predicted"/>
<dbReference type="InterPro" id="IPR049680">
    <property type="entry name" value="FLVCR1-2_SLC49-like"/>
</dbReference>
<evidence type="ECO:0000256" key="2">
    <source>
        <dbReference type="ARBA" id="ARBA00022692"/>
    </source>
</evidence>
<evidence type="ECO:0000256" key="7">
    <source>
        <dbReference type="SAM" id="Phobius"/>
    </source>
</evidence>
<evidence type="ECO:0000256" key="6">
    <source>
        <dbReference type="SAM" id="MobiDB-lite"/>
    </source>
</evidence>
<feature type="region of interest" description="Disordered" evidence="6">
    <location>
        <begin position="1"/>
        <end position="46"/>
    </location>
</feature>
<feature type="coiled-coil region" evidence="5">
    <location>
        <begin position="333"/>
        <end position="383"/>
    </location>
</feature>
<dbReference type="PANTHER" id="PTHR10924:SF6">
    <property type="entry name" value="SOLUTE CARRIER FAMILY 49 MEMBER A3"/>
    <property type="match status" value="1"/>
</dbReference>
<evidence type="ECO:0000256" key="1">
    <source>
        <dbReference type="ARBA" id="ARBA00004141"/>
    </source>
</evidence>
<evidence type="ECO:0000256" key="5">
    <source>
        <dbReference type="SAM" id="Coils"/>
    </source>
</evidence>
<keyword evidence="4 7" id="KW-0472">Membrane</keyword>
<feature type="transmembrane region" description="Helical" evidence="7">
    <location>
        <begin position="842"/>
        <end position="860"/>
    </location>
</feature>
<dbReference type="Gene3D" id="1.20.1250.20">
    <property type="entry name" value="MFS general substrate transporter like domains"/>
    <property type="match status" value="2"/>
</dbReference>
<feature type="transmembrane region" description="Helical" evidence="7">
    <location>
        <begin position="880"/>
        <end position="898"/>
    </location>
</feature>
<organism evidence="8 9">
    <name type="scientific">Durusdinium trenchii</name>
    <dbReference type="NCBI Taxonomy" id="1381693"/>
    <lineage>
        <taxon>Eukaryota</taxon>
        <taxon>Sar</taxon>
        <taxon>Alveolata</taxon>
        <taxon>Dinophyceae</taxon>
        <taxon>Suessiales</taxon>
        <taxon>Symbiodiniaceae</taxon>
        <taxon>Durusdinium</taxon>
    </lineage>
</organism>
<comment type="caution">
    <text evidence="8">The sequence shown here is derived from an EMBL/GenBank/DDBJ whole genome shotgun (WGS) entry which is preliminary data.</text>
</comment>
<name>A0ABP0MTH1_9DINO</name>
<dbReference type="EMBL" id="CAXAMN010019557">
    <property type="protein sequence ID" value="CAK9054503.1"/>
    <property type="molecule type" value="Genomic_DNA"/>
</dbReference>
<accession>A0ABP0MTH1</accession>
<evidence type="ECO:0000256" key="3">
    <source>
        <dbReference type="ARBA" id="ARBA00022989"/>
    </source>
</evidence>
<keyword evidence="9" id="KW-1185">Reference proteome</keyword>
<dbReference type="Pfam" id="PF07690">
    <property type="entry name" value="MFS_1"/>
    <property type="match status" value="1"/>
</dbReference>
<feature type="transmembrane region" description="Helical" evidence="7">
    <location>
        <begin position="593"/>
        <end position="612"/>
    </location>
</feature>
<evidence type="ECO:0000313" key="9">
    <source>
        <dbReference type="Proteomes" id="UP001642484"/>
    </source>
</evidence>
<dbReference type="Proteomes" id="UP001642484">
    <property type="component" value="Unassembled WGS sequence"/>
</dbReference>
<feature type="transmembrane region" description="Helical" evidence="7">
    <location>
        <begin position="714"/>
        <end position="735"/>
    </location>
</feature>
<dbReference type="InterPro" id="IPR011701">
    <property type="entry name" value="MFS"/>
</dbReference>
<gene>
    <name evidence="8" type="ORF">CCMP2556_LOCUS27238</name>
</gene>
<keyword evidence="5" id="KW-0175">Coiled coil</keyword>
<evidence type="ECO:0000313" key="8">
    <source>
        <dbReference type="EMBL" id="CAK9054503.1"/>
    </source>
</evidence>
<feature type="transmembrane region" description="Helical" evidence="7">
    <location>
        <begin position="780"/>
        <end position="799"/>
    </location>
</feature>
<feature type="transmembrane region" description="Helical" evidence="7">
    <location>
        <begin position="417"/>
        <end position="443"/>
    </location>
</feature>
<feature type="transmembrane region" description="Helical" evidence="7">
    <location>
        <begin position="755"/>
        <end position="773"/>
    </location>
</feature>
<feature type="compositionally biased region" description="Polar residues" evidence="6">
    <location>
        <begin position="1"/>
        <end position="23"/>
    </location>
</feature>
<keyword evidence="3 7" id="KW-1133">Transmembrane helix</keyword>
<feature type="transmembrane region" description="Helical" evidence="7">
    <location>
        <begin position="805"/>
        <end position="830"/>
    </location>
</feature>
<dbReference type="InterPro" id="IPR036259">
    <property type="entry name" value="MFS_trans_sf"/>
</dbReference>
<feature type="transmembrane region" description="Helical" evidence="7">
    <location>
        <begin position="533"/>
        <end position="552"/>
    </location>
</feature>
<feature type="transmembrane region" description="Helical" evidence="7">
    <location>
        <begin position="667"/>
        <end position="686"/>
    </location>
</feature>
<keyword evidence="2 7" id="KW-0812">Transmembrane</keyword>